<dbReference type="AlphaFoldDB" id="A0A914ZIK6"/>
<sequence length="303" mass="32581">MLALSAVVLYDVLVLIYVSLLNSILVLSIIFLCRSKKKTKAEESIIERTVTSSIQKRILAAKPKTDKQKIDKKQDGKLKSHENTTPTIPANSAATAAARTRQSQQRSGPGQPQRPSSTAVAAAAAQATPPPAQAPKVEKTVVLSISEKDENSKKSNGNMQEISKRLGGEDSKRDDHTSANGAHKQLLTKNEDKTKASNIAKDGYKIMDTDATQKSIGVTLETQETDMKSVETTSKEVGTQITEATVNTTDIIMKKEESNRSNVENKSSTRHSTAPGSSSNGNHGSGGGDKGDKERAVKRARKN</sequence>
<feature type="region of interest" description="Disordered" evidence="1">
    <location>
        <begin position="61"/>
        <end position="197"/>
    </location>
</feature>
<organism evidence="3 4">
    <name type="scientific">Parascaris univalens</name>
    <name type="common">Nematode worm</name>
    <dbReference type="NCBI Taxonomy" id="6257"/>
    <lineage>
        <taxon>Eukaryota</taxon>
        <taxon>Metazoa</taxon>
        <taxon>Ecdysozoa</taxon>
        <taxon>Nematoda</taxon>
        <taxon>Chromadorea</taxon>
        <taxon>Rhabditida</taxon>
        <taxon>Spirurina</taxon>
        <taxon>Ascaridomorpha</taxon>
        <taxon>Ascaridoidea</taxon>
        <taxon>Ascarididae</taxon>
        <taxon>Parascaris</taxon>
    </lineage>
</organism>
<feature type="transmembrane region" description="Helical" evidence="2">
    <location>
        <begin position="12"/>
        <end position="33"/>
    </location>
</feature>
<keyword evidence="3" id="KW-1185">Reference proteome</keyword>
<keyword evidence="2" id="KW-0812">Transmembrane</keyword>
<evidence type="ECO:0000256" key="1">
    <source>
        <dbReference type="SAM" id="MobiDB-lite"/>
    </source>
</evidence>
<evidence type="ECO:0000256" key="2">
    <source>
        <dbReference type="SAM" id="Phobius"/>
    </source>
</evidence>
<feature type="compositionally biased region" description="Basic and acidic residues" evidence="1">
    <location>
        <begin position="63"/>
        <end position="82"/>
    </location>
</feature>
<protein>
    <submittedName>
        <fullName evidence="4">Uncharacterized protein</fullName>
    </submittedName>
</protein>
<accession>A0A914ZIK6</accession>
<name>A0A914ZIK6_PARUN</name>
<reference evidence="4" key="1">
    <citation type="submission" date="2022-11" db="UniProtKB">
        <authorList>
            <consortium name="WormBaseParasite"/>
        </authorList>
    </citation>
    <scope>IDENTIFICATION</scope>
</reference>
<keyword evidence="2" id="KW-0472">Membrane</keyword>
<keyword evidence="2" id="KW-1133">Transmembrane helix</keyword>
<dbReference type="Proteomes" id="UP000887569">
    <property type="component" value="Unplaced"/>
</dbReference>
<feature type="compositionally biased region" description="Low complexity" evidence="1">
    <location>
        <begin position="92"/>
        <end position="127"/>
    </location>
</feature>
<feature type="region of interest" description="Disordered" evidence="1">
    <location>
        <begin position="248"/>
        <end position="303"/>
    </location>
</feature>
<feature type="compositionally biased region" description="Polar residues" evidence="1">
    <location>
        <begin position="260"/>
        <end position="275"/>
    </location>
</feature>
<proteinExistence type="predicted"/>
<feature type="compositionally biased region" description="Basic and acidic residues" evidence="1">
    <location>
        <begin position="162"/>
        <end position="177"/>
    </location>
</feature>
<dbReference type="WBParaSite" id="PgB01_g054_t03">
    <property type="protein sequence ID" value="PgB01_g054_t03"/>
    <property type="gene ID" value="PgB01_g054"/>
</dbReference>
<evidence type="ECO:0000313" key="3">
    <source>
        <dbReference type="Proteomes" id="UP000887569"/>
    </source>
</evidence>
<evidence type="ECO:0000313" key="4">
    <source>
        <dbReference type="WBParaSite" id="PgB01_g054_t03"/>
    </source>
</evidence>